<reference evidence="1 2" key="1">
    <citation type="journal article" date="2015" name="Genome Biol. Evol.">
        <title>The genome of winter moth (Operophtera brumata) provides a genomic perspective on sexual dimorphism and phenology.</title>
        <authorList>
            <person name="Derks M.F."/>
            <person name="Smit S."/>
            <person name="Salis L."/>
            <person name="Schijlen E."/>
            <person name="Bossers A."/>
            <person name="Mateman C."/>
            <person name="Pijl A.S."/>
            <person name="de Ridder D."/>
            <person name="Groenen M.A."/>
            <person name="Visser M.E."/>
            <person name="Megens H.J."/>
        </authorList>
    </citation>
    <scope>NUCLEOTIDE SEQUENCE [LARGE SCALE GENOMIC DNA]</scope>
    <source>
        <strain evidence="1">WM2013NL</strain>
        <tissue evidence="1">Head and thorax</tissue>
    </source>
</reference>
<proteinExistence type="predicted"/>
<protein>
    <submittedName>
        <fullName evidence="1">Uncharacterized protein</fullName>
    </submittedName>
</protein>
<dbReference type="AlphaFoldDB" id="A0A0L7L317"/>
<organism evidence="1 2">
    <name type="scientific">Operophtera brumata</name>
    <name type="common">Winter moth</name>
    <name type="synonym">Phalaena brumata</name>
    <dbReference type="NCBI Taxonomy" id="104452"/>
    <lineage>
        <taxon>Eukaryota</taxon>
        <taxon>Metazoa</taxon>
        <taxon>Ecdysozoa</taxon>
        <taxon>Arthropoda</taxon>
        <taxon>Hexapoda</taxon>
        <taxon>Insecta</taxon>
        <taxon>Pterygota</taxon>
        <taxon>Neoptera</taxon>
        <taxon>Endopterygota</taxon>
        <taxon>Lepidoptera</taxon>
        <taxon>Glossata</taxon>
        <taxon>Ditrysia</taxon>
        <taxon>Geometroidea</taxon>
        <taxon>Geometridae</taxon>
        <taxon>Larentiinae</taxon>
        <taxon>Operophtera</taxon>
    </lineage>
</organism>
<evidence type="ECO:0000313" key="1">
    <source>
        <dbReference type="EMBL" id="KOB69903.1"/>
    </source>
</evidence>
<name>A0A0L7L317_OPEBR</name>
<gene>
    <name evidence="1" type="ORF">OBRU01_09842</name>
</gene>
<comment type="caution">
    <text evidence="1">The sequence shown here is derived from an EMBL/GenBank/DDBJ whole genome shotgun (WGS) entry which is preliminary data.</text>
</comment>
<dbReference type="Proteomes" id="UP000037510">
    <property type="component" value="Unassembled WGS sequence"/>
</dbReference>
<keyword evidence="2" id="KW-1185">Reference proteome</keyword>
<dbReference type="EMBL" id="JTDY01003236">
    <property type="protein sequence ID" value="KOB69903.1"/>
    <property type="molecule type" value="Genomic_DNA"/>
</dbReference>
<accession>A0A0L7L317</accession>
<evidence type="ECO:0000313" key="2">
    <source>
        <dbReference type="Proteomes" id="UP000037510"/>
    </source>
</evidence>
<sequence length="171" mass="19888">LLNAKKGLEGHYTAKYQELREASQKMEDDMNHRLKLKDMTIEELDLKIQHAVQSKAFFKEQWGRAVRELHLVKLSTRKQMLTQLKLDRRQLGDMGLDTIEDATECDTDPSPLDMKKLKDDFYVDILANTPPLDSHSIITQRDRLIQQDSPNEDTVKQLNHEIRNMLLNCGT</sequence>
<feature type="non-terminal residue" evidence="1">
    <location>
        <position position="1"/>
    </location>
</feature>